<proteinExistence type="predicted"/>
<sequence>MNFVQASPGLRAPLPSPLRAVMTQAIRIFDPIAGIRRNEPIVFSVDEDLGASFWWARTDRGERVLCQRLSEGSEPGKTRLVACLSFEGSVALTLEAPVEEGVATLAGIREMKGREEDCFVRLDTGAFDLEMCSGTAGGLGSSKWGLRHFRSLGDGFELLPSGNNAIGGFYGPFFTPENGLINPPEHTVVRIETIERGPVLHHYRMHGTIPDGLLDELKGKSFTIDWRFTHGTPFFQRRYVVDDFQTVINGRAVTNKITVGDEFEGGVGELVFDRFEAYGGTRYRSGDPYAGELVAMVGDTVAHSQNQNPKFEEFRAQLADIESAHWDLYWRLFCAWEKVLSEDEIRDRLARVRAASHVLADHPDQRPWILTDRPVDVSAVPHETIFPGPASKTVEFHEASGRAMVWWTSAPSGAFQIVQRRQSGWVNWGSNGENECPELPVGVDIKTAYGRFADIWQNVADQLETPPHVTVEARP</sequence>
<reference evidence="1" key="2">
    <citation type="submission" date="2020-09" db="EMBL/GenBank/DDBJ databases">
        <authorList>
            <person name="Sun Q."/>
            <person name="Zhou Y."/>
        </authorList>
    </citation>
    <scope>NUCLEOTIDE SEQUENCE</scope>
    <source>
        <strain evidence="1">CGMCC 1.15367</strain>
    </source>
</reference>
<name>A0A916ZJQ9_9HYPH</name>
<keyword evidence="2" id="KW-1185">Reference proteome</keyword>
<comment type="caution">
    <text evidence="1">The sequence shown here is derived from an EMBL/GenBank/DDBJ whole genome shotgun (WGS) entry which is preliminary data.</text>
</comment>
<gene>
    <name evidence="1" type="ORF">GCM10011390_20230</name>
</gene>
<protein>
    <submittedName>
        <fullName evidence="1">Uncharacterized protein</fullName>
    </submittedName>
</protein>
<organism evidence="1 2">
    <name type="scientific">Aureimonas endophytica</name>
    <dbReference type="NCBI Taxonomy" id="2027858"/>
    <lineage>
        <taxon>Bacteria</taxon>
        <taxon>Pseudomonadati</taxon>
        <taxon>Pseudomonadota</taxon>
        <taxon>Alphaproteobacteria</taxon>
        <taxon>Hyphomicrobiales</taxon>
        <taxon>Aurantimonadaceae</taxon>
        <taxon>Aureimonas</taxon>
    </lineage>
</organism>
<dbReference type="Proteomes" id="UP000644699">
    <property type="component" value="Unassembled WGS sequence"/>
</dbReference>
<accession>A0A916ZJQ9</accession>
<evidence type="ECO:0000313" key="2">
    <source>
        <dbReference type="Proteomes" id="UP000644699"/>
    </source>
</evidence>
<dbReference type="EMBL" id="BMIQ01000003">
    <property type="protein sequence ID" value="GGE01320.1"/>
    <property type="molecule type" value="Genomic_DNA"/>
</dbReference>
<dbReference type="AlphaFoldDB" id="A0A916ZJQ9"/>
<reference evidence="1" key="1">
    <citation type="journal article" date="2014" name="Int. J. Syst. Evol. Microbiol.">
        <title>Complete genome sequence of Corynebacterium casei LMG S-19264T (=DSM 44701T), isolated from a smear-ripened cheese.</title>
        <authorList>
            <consortium name="US DOE Joint Genome Institute (JGI-PGF)"/>
            <person name="Walter F."/>
            <person name="Albersmeier A."/>
            <person name="Kalinowski J."/>
            <person name="Ruckert C."/>
        </authorList>
    </citation>
    <scope>NUCLEOTIDE SEQUENCE</scope>
    <source>
        <strain evidence="1">CGMCC 1.15367</strain>
    </source>
</reference>
<evidence type="ECO:0000313" key="1">
    <source>
        <dbReference type="EMBL" id="GGE01320.1"/>
    </source>
</evidence>